<evidence type="ECO:0000313" key="15">
    <source>
        <dbReference type="EMBL" id="EEN83731.1"/>
    </source>
</evidence>
<keyword evidence="5 11" id="KW-0004">4Fe-4S</keyword>
<evidence type="ECO:0000256" key="6">
    <source>
        <dbReference type="ARBA" id="ARBA00022723"/>
    </source>
</evidence>
<gene>
    <name evidence="15" type="primary">sda</name>
    <name evidence="15" type="ORF">POREN0001_1354</name>
</gene>
<feature type="region of interest" description="Disordered" evidence="12">
    <location>
        <begin position="385"/>
        <end position="425"/>
    </location>
</feature>
<dbReference type="SUPFAM" id="SSF143548">
    <property type="entry name" value="Serine metabolism enzymes domain"/>
    <property type="match status" value="1"/>
</dbReference>
<dbReference type="PANTHER" id="PTHR30182:SF1">
    <property type="entry name" value="L-SERINE DEHYDRATASE 1"/>
    <property type="match status" value="1"/>
</dbReference>
<dbReference type="STRING" id="553175.POREN0001_1354"/>
<evidence type="ECO:0000256" key="7">
    <source>
        <dbReference type="ARBA" id="ARBA00023004"/>
    </source>
</evidence>
<keyword evidence="7 11" id="KW-0408">Iron</keyword>
<evidence type="ECO:0000256" key="10">
    <source>
        <dbReference type="ARBA" id="ARBA00049406"/>
    </source>
</evidence>
<comment type="cofactor">
    <cofactor evidence="1 11">
        <name>[4Fe-4S] cluster</name>
        <dbReference type="ChEBI" id="CHEBI:49883"/>
    </cofactor>
</comment>
<evidence type="ECO:0000256" key="2">
    <source>
        <dbReference type="ARBA" id="ARBA00004742"/>
    </source>
</evidence>
<dbReference type="InterPro" id="IPR029009">
    <property type="entry name" value="ASB_dom_sf"/>
</dbReference>
<evidence type="ECO:0000256" key="3">
    <source>
        <dbReference type="ARBA" id="ARBA00008636"/>
    </source>
</evidence>
<feature type="domain" description="Serine dehydratase-like alpha subunit" evidence="13">
    <location>
        <begin position="156"/>
        <end position="398"/>
    </location>
</feature>
<dbReference type="PANTHER" id="PTHR30182">
    <property type="entry name" value="L-SERINE DEHYDRATASE"/>
    <property type="match status" value="1"/>
</dbReference>
<name>C3J8A9_POREA</name>
<dbReference type="AlphaFoldDB" id="C3J8A9"/>
<dbReference type="GO" id="GO:0051539">
    <property type="term" value="F:4 iron, 4 sulfur cluster binding"/>
    <property type="evidence" value="ECO:0007669"/>
    <property type="project" value="UniProtKB-UniRule"/>
</dbReference>
<keyword evidence="4 11" id="KW-0312">Gluconeogenesis</keyword>
<comment type="pathway">
    <text evidence="2">Carbohydrate biosynthesis; gluconeogenesis.</text>
</comment>
<evidence type="ECO:0000256" key="5">
    <source>
        <dbReference type="ARBA" id="ARBA00022485"/>
    </source>
</evidence>
<comment type="similarity">
    <text evidence="3 11">Belongs to the iron-sulfur dependent L-serine dehydratase family.</text>
</comment>
<evidence type="ECO:0000256" key="11">
    <source>
        <dbReference type="RuleBase" id="RU366059"/>
    </source>
</evidence>
<feature type="domain" description="Serine dehydratase beta chain" evidence="14">
    <location>
        <begin position="6"/>
        <end position="74"/>
    </location>
</feature>
<protein>
    <recommendedName>
        <fullName evidence="11">L-serine dehydratase</fullName>
        <ecNumber evidence="11">4.3.1.17</ecNumber>
    </recommendedName>
</protein>
<dbReference type="EMBL" id="ACNN01000005">
    <property type="protein sequence ID" value="EEN83731.1"/>
    <property type="molecule type" value="Genomic_DNA"/>
</dbReference>
<evidence type="ECO:0000256" key="8">
    <source>
        <dbReference type="ARBA" id="ARBA00023014"/>
    </source>
</evidence>
<dbReference type="EC" id="4.3.1.17" evidence="11"/>
<dbReference type="GO" id="GO:0046872">
    <property type="term" value="F:metal ion binding"/>
    <property type="evidence" value="ECO:0007669"/>
    <property type="project" value="UniProtKB-KW"/>
</dbReference>
<dbReference type="Pfam" id="PF03315">
    <property type="entry name" value="SDH_beta"/>
    <property type="match status" value="1"/>
</dbReference>
<feature type="compositionally biased region" description="Polar residues" evidence="12">
    <location>
        <begin position="390"/>
        <end position="402"/>
    </location>
</feature>
<evidence type="ECO:0000256" key="12">
    <source>
        <dbReference type="SAM" id="MobiDB-lite"/>
    </source>
</evidence>
<dbReference type="InterPro" id="IPR004644">
    <property type="entry name" value="Fe-S_L-Ser_mono"/>
</dbReference>
<evidence type="ECO:0000256" key="4">
    <source>
        <dbReference type="ARBA" id="ARBA00022432"/>
    </source>
</evidence>
<sequence length="425" mass="46093">MMDTIKQIYRIGNGPSSSHTMGPKRAATLFLKQVEGLIISSFEVTLYGSLAATGKGHMTDQAILSVLNPIHPTEIIWEPSVELKFHPNGILFRALDGEGKEIKRFMVYSIGGGVLANEDFNEQVTNEVYKLSHITEMMPILQKYGMSYWEYVEHCEGKEIWDYLAEVWKVMKQSIHDGLEAEGVLPGGLGLRRKAAEYMVRSLSYSESVRSRGKVYAYALAVSEQNASGGLVVTAPTCGSCGVMPAVLYHLQDTRNFTDKRILRALATAGLFGNVVRTNASISGAEVGCQGEVGVACSMAAAAASQLFGGTLAQIEYAAEMGLEHHLGLTCDPVCGLVQIPCIERNAFAASRALDANTYANFTDGRHRVSFDRVVATMHQTGKDLPSLYKETSTGGLATNSELDGETQTDEAKFSELDGPHTSPC</sequence>
<evidence type="ECO:0000256" key="1">
    <source>
        <dbReference type="ARBA" id="ARBA00001966"/>
    </source>
</evidence>
<dbReference type="NCBIfam" id="TIGR00720">
    <property type="entry name" value="sda_mono"/>
    <property type="match status" value="1"/>
</dbReference>
<keyword evidence="8 11" id="KW-0411">Iron-sulfur</keyword>
<evidence type="ECO:0000259" key="14">
    <source>
        <dbReference type="Pfam" id="PF03315"/>
    </source>
</evidence>
<dbReference type="Gene3D" id="3.30.1330.90">
    <property type="entry name" value="D-3-phosphoglycerate dehydrogenase, domain 3"/>
    <property type="match status" value="2"/>
</dbReference>
<dbReference type="eggNOG" id="COG1760">
    <property type="taxonomic scope" value="Bacteria"/>
</dbReference>
<dbReference type="Proteomes" id="UP000004295">
    <property type="component" value="Unassembled WGS sequence"/>
</dbReference>
<dbReference type="InterPro" id="IPR005131">
    <property type="entry name" value="Ser_deHydtase_bsu"/>
</dbReference>
<dbReference type="InterPro" id="IPR005130">
    <property type="entry name" value="Ser_deHydtase-like_asu"/>
</dbReference>
<accession>C3J8A9</accession>
<evidence type="ECO:0000313" key="16">
    <source>
        <dbReference type="Proteomes" id="UP000004295"/>
    </source>
</evidence>
<keyword evidence="9 11" id="KW-0456">Lyase</keyword>
<evidence type="ECO:0000259" key="13">
    <source>
        <dbReference type="Pfam" id="PF03313"/>
    </source>
</evidence>
<comment type="catalytic activity">
    <reaction evidence="10 11">
        <text>L-serine = pyruvate + NH4(+)</text>
        <dbReference type="Rhea" id="RHEA:19169"/>
        <dbReference type="ChEBI" id="CHEBI:15361"/>
        <dbReference type="ChEBI" id="CHEBI:28938"/>
        <dbReference type="ChEBI" id="CHEBI:33384"/>
        <dbReference type="EC" id="4.3.1.17"/>
    </reaction>
</comment>
<organism evidence="15 16">
    <name type="scientific">Porphyromonas endodontalis (strain ATCC 35406 / DSM 24491 / JCM 8526 / CCUG 16442 / BCRC 14492 / NCTC 13058 / HG 370)</name>
    <name type="common">Bacteroides endodontalis</name>
    <dbReference type="NCBI Taxonomy" id="553175"/>
    <lineage>
        <taxon>Bacteria</taxon>
        <taxon>Pseudomonadati</taxon>
        <taxon>Bacteroidota</taxon>
        <taxon>Bacteroidia</taxon>
        <taxon>Bacteroidales</taxon>
        <taxon>Porphyromonadaceae</taxon>
        <taxon>Porphyromonas</taxon>
    </lineage>
</organism>
<dbReference type="Pfam" id="PF03313">
    <property type="entry name" value="SDH_alpha"/>
    <property type="match status" value="1"/>
</dbReference>
<proteinExistence type="inferred from homology"/>
<dbReference type="GO" id="GO:0006094">
    <property type="term" value="P:gluconeogenesis"/>
    <property type="evidence" value="ECO:0007669"/>
    <property type="project" value="UniProtKB-KW"/>
</dbReference>
<keyword evidence="16" id="KW-1185">Reference proteome</keyword>
<evidence type="ECO:0000256" key="9">
    <source>
        <dbReference type="ARBA" id="ARBA00023239"/>
    </source>
</evidence>
<comment type="caution">
    <text evidence="15">The sequence shown here is derived from an EMBL/GenBank/DDBJ whole genome shotgun (WGS) entry which is preliminary data.</text>
</comment>
<dbReference type="InterPro" id="IPR051318">
    <property type="entry name" value="Fe-S_L-Ser"/>
</dbReference>
<reference evidence="15 16" key="1">
    <citation type="submission" date="2009-04" db="EMBL/GenBank/DDBJ databases">
        <authorList>
            <person name="Sebastian Y."/>
            <person name="Madupu R."/>
            <person name="Durkin A.S."/>
            <person name="Torralba M."/>
            <person name="Methe B."/>
            <person name="Sutton G.G."/>
            <person name="Strausberg R.L."/>
            <person name="Nelson K.E."/>
        </authorList>
    </citation>
    <scope>NUCLEOTIDE SEQUENCE [LARGE SCALE GENOMIC DNA]</scope>
    <source>
        <strain evidence="16">ATCC 35406 / BCRC 14492 / JCM 8526 / NCTC 13058 / HG 370</strain>
    </source>
</reference>
<dbReference type="GO" id="GO:0003941">
    <property type="term" value="F:L-serine ammonia-lyase activity"/>
    <property type="evidence" value="ECO:0007669"/>
    <property type="project" value="UniProtKB-UniRule"/>
</dbReference>
<keyword evidence="6 11" id="KW-0479">Metal-binding</keyword>
<feature type="compositionally biased region" description="Basic and acidic residues" evidence="12">
    <location>
        <begin position="410"/>
        <end position="419"/>
    </location>
</feature>